<evidence type="ECO:0000313" key="1">
    <source>
        <dbReference type="EMBL" id="KAF9647653.1"/>
    </source>
</evidence>
<evidence type="ECO:0000313" key="2">
    <source>
        <dbReference type="Proteomes" id="UP000886501"/>
    </source>
</evidence>
<sequence length="527" mass="57413">MRQPQRTKIRAYGSLRCTSVVRGYNGSLFCRREEPHIAILGGGITGLSATYHLARKYPATRITLIEGSDRAGGWLDSHRVDVGAGTVLLEKGPRTLRSSSKPALELINLLGLENELLTVANSEPAAQTRFLYVNNSSSGLSPLPSPSSLLSFITSPVSGKIFGGLQRDFWTAYNRPNVEDESVDAFFTRRFGSEFARIFASALVHGIYATDSRKLSLRAAYPMLWNAEAYGSGSVVWGALKPKPKRLVDDSSSYELGNSLPELMKNAAVYSFRGGLSTLSNALVYAIKSRNNVEIRTGDLISSVNLGEPFRIITKSGSVVSPTHIISALPVKQLDAVLRAADTERNDTLLTLTSSRSPESSTIHVTNFIFPPSKKPLHPLGFGYLIPRPVEGYESEENSQGMLGTIFDTVSMGRQDTADGYTKMGIISGGPYPSASTGPNVDVLLKVLRKHLGDRYELPNPIYSMTTECKECIPLFEPGHLKWVEKLRSTLKYYGENKVQIIGAGIGGVSIPDCIEQGRSSSVEITL</sequence>
<accession>A0ACB6ZE41</accession>
<comment type="caution">
    <text evidence="1">The sequence shown here is derived from an EMBL/GenBank/DDBJ whole genome shotgun (WGS) entry which is preliminary data.</text>
</comment>
<keyword evidence="2" id="KW-1185">Reference proteome</keyword>
<proteinExistence type="predicted"/>
<organism evidence="1 2">
    <name type="scientific">Thelephora ganbajun</name>
    <name type="common">Ganba fungus</name>
    <dbReference type="NCBI Taxonomy" id="370292"/>
    <lineage>
        <taxon>Eukaryota</taxon>
        <taxon>Fungi</taxon>
        <taxon>Dikarya</taxon>
        <taxon>Basidiomycota</taxon>
        <taxon>Agaricomycotina</taxon>
        <taxon>Agaricomycetes</taxon>
        <taxon>Thelephorales</taxon>
        <taxon>Thelephoraceae</taxon>
        <taxon>Thelephora</taxon>
    </lineage>
</organism>
<dbReference type="EMBL" id="MU118029">
    <property type="protein sequence ID" value="KAF9647653.1"/>
    <property type="molecule type" value="Genomic_DNA"/>
</dbReference>
<name>A0ACB6ZE41_THEGA</name>
<protein>
    <submittedName>
        <fullName evidence="1">Protoporphyrinogen oxidase</fullName>
    </submittedName>
</protein>
<gene>
    <name evidence="1" type="ORF">BDM02DRAFT_3145556</name>
</gene>
<dbReference type="Proteomes" id="UP000886501">
    <property type="component" value="Unassembled WGS sequence"/>
</dbReference>
<reference evidence="1" key="1">
    <citation type="submission" date="2019-10" db="EMBL/GenBank/DDBJ databases">
        <authorList>
            <consortium name="DOE Joint Genome Institute"/>
            <person name="Kuo A."/>
            <person name="Miyauchi S."/>
            <person name="Kiss E."/>
            <person name="Drula E."/>
            <person name="Kohler A."/>
            <person name="Sanchez-Garcia M."/>
            <person name="Andreopoulos B."/>
            <person name="Barry K.W."/>
            <person name="Bonito G."/>
            <person name="Buee M."/>
            <person name="Carver A."/>
            <person name="Chen C."/>
            <person name="Cichocki N."/>
            <person name="Clum A."/>
            <person name="Culley D."/>
            <person name="Crous P.W."/>
            <person name="Fauchery L."/>
            <person name="Girlanda M."/>
            <person name="Hayes R."/>
            <person name="Keri Z."/>
            <person name="Labutti K."/>
            <person name="Lipzen A."/>
            <person name="Lombard V."/>
            <person name="Magnuson J."/>
            <person name="Maillard F."/>
            <person name="Morin E."/>
            <person name="Murat C."/>
            <person name="Nolan M."/>
            <person name="Ohm R."/>
            <person name="Pangilinan J."/>
            <person name="Pereira M."/>
            <person name="Perotto S."/>
            <person name="Peter M."/>
            <person name="Riley R."/>
            <person name="Sitrit Y."/>
            <person name="Stielow B."/>
            <person name="Szollosi G."/>
            <person name="Zifcakova L."/>
            <person name="Stursova M."/>
            <person name="Spatafora J.W."/>
            <person name="Tedersoo L."/>
            <person name="Vaario L.-M."/>
            <person name="Yamada A."/>
            <person name="Yan M."/>
            <person name="Wang P."/>
            <person name="Xu J."/>
            <person name="Bruns T."/>
            <person name="Baldrian P."/>
            <person name="Vilgalys R."/>
            <person name="Henrissat B."/>
            <person name="Grigoriev I.V."/>
            <person name="Hibbett D."/>
            <person name="Nagy L.G."/>
            <person name="Martin F.M."/>
        </authorList>
    </citation>
    <scope>NUCLEOTIDE SEQUENCE</scope>
    <source>
        <strain evidence="1">P2</strain>
    </source>
</reference>
<reference evidence="1" key="2">
    <citation type="journal article" date="2020" name="Nat. Commun.">
        <title>Large-scale genome sequencing of mycorrhizal fungi provides insights into the early evolution of symbiotic traits.</title>
        <authorList>
            <person name="Miyauchi S."/>
            <person name="Kiss E."/>
            <person name="Kuo A."/>
            <person name="Drula E."/>
            <person name="Kohler A."/>
            <person name="Sanchez-Garcia M."/>
            <person name="Morin E."/>
            <person name="Andreopoulos B."/>
            <person name="Barry K.W."/>
            <person name="Bonito G."/>
            <person name="Buee M."/>
            <person name="Carver A."/>
            <person name="Chen C."/>
            <person name="Cichocki N."/>
            <person name="Clum A."/>
            <person name="Culley D."/>
            <person name="Crous P.W."/>
            <person name="Fauchery L."/>
            <person name="Girlanda M."/>
            <person name="Hayes R.D."/>
            <person name="Keri Z."/>
            <person name="LaButti K."/>
            <person name="Lipzen A."/>
            <person name="Lombard V."/>
            <person name="Magnuson J."/>
            <person name="Maillard F."/>
            <person name="Murat C."/>
            <person name="Nolan M."/>
            <person name="Ohm R.A."/>
            <person name="Pangilinan J."/>
            <person name="Pereira M.F."/>
            <person name="Perotto S."/>
            <person name="Peter M."/>
            <person name="Pfister S."/>
            <person name="Riley R."/>
            <person name="Sitrit Y."/>
            <person name="Stielow J.B."/>
            <person name="Szollosi G."/>
            <person name="Zifcakova L."/>
            <person name="Stursova M."/>
            <person name="Spatafora J.W."/>
            <person name="Tedersoo L."/>
            <person name="Vaario L.M."/>
            <person name="Yamada A."/>
            <person name="Yan M."/>
            <person name="Wang P."/>
            <person name="Xu J."/>
            <person name="Bruns T."/>
            <person name="Baldrian P."/>
            <person name="Vilgalys R."/>
            <person name="Dunand C."/>
            <person name="Henrissat B."/>
            <person name="Grigoriev I.V."/>
            <person name="Hibbett D."/>
            <person name="Nagy L.G."/>
            <person name="Martin F.M."/>
        </authorList>
    </citation>
    <scope>NUCLEOTIDE SEQUENCE</scope>
    <source>
        <strain evidence="1">P2</strain>
    </source>
</reference>